<accession>A0A9P8V7H4</accession>
<evidence type="ECO:0000256" key="1">
    <source>
        <dbReference type="SAM" id="Phobius"/>
    </source>
</evidence>
<reference evidence="2" key="1">
    <citation type="journal article" date="2021" name="Nat. Commun.">
        <title>Genetic determinants of endophytism in the Arabidopsis root mycobiome.</title>
        <authorList>
            <person name="Mesny F."/>
            <person name="Miyauchi S."/>
            <person name="Thiergart T."/>
            <person name="Pickel B."/>
            <person name="Atanasova L."/>
            <person name="Karlsson M."/>
            <person name="Huettel B."/>
            <person name="Barry K.W."/>
            <person name="Haridas S."/>
            <person name="Chen C."/>
            <person name="Bauer D."/>
            <person name="Andreopoulos W."/>
            <person name="Pangilinan J."/>
            <person name="LaButti K."/>
            <person name="Riley R."/>
            <person name="Lipzen A."/>
            <person name="Clum A."/>
            <person name="Drula E."/>
            <person name="Henrissat B."/>
            <person name="Kohler A."/>
            <person name="Grigoriev I.V."/>
            <person name="Martin F.M."/>
            <person name="Hacquard S."/>
        </authorList>
    </citation>
    <scope>NUCLEOTIDE SEQUENCE</scope>
    <source>
        <strain evidence="2">MPI-SDFR-AT-0117</strain>
    </source>
</reference>
<protein>
    <submittedName>
        <fullName evidence="2">Uncharacterized protein</fullName>
    </submittedName>
</protein>
<dbReference type="EMBL" id="JAGSXJ010000019">
    <property type="protein sequence ID" value="KAH6681202.1"/>
    <property type="molecule type" value="Genomic_DNA"/>
</dbReference>
<evidence type="ECO:0000313" key="2">
    <source>
        <dbReference type="EMBL" id="KAH6681202.1"/>
    </source>
</evidence>
<keyword evidence="1" id="KW-1133">Transmembrane helix</keyword>
<comment type="caution">
    <text evidence="2">The sequence shown here is derived from an EMBL/GenBank/DDBJ whole genome shotgun (WGS) entry which is preliminary data.</text>
</comment>
<gene>
    <name evidence="2" type="ORF">F5X68DRAFT_27515</name>
</gene>
<feature type="transmembrane region" description="Helical" evidence="1">
    <location>
        <begin position="47"/>
        <end position="72"/>
    </location>
</feature>
<sequence>MSLTHALTPFWPKLPLVLHVLVESAAATSFILKPSSQIKDPSLEVQLVLQTLGGLLLSTNLVSLAVIFRPGFDNTSRLLAAALASWHAWPMRRAWVRLSVAKGDRVKQKKGKEEHVVFGGPLVHLVVHAVLGITLLGSAMFGGI</sequence>
<keyword evidence="3" id="KW-1185">Reference proteome</keyword>
<dbReference type="AlphaFoldDB" id="A0A9P8V7H4"/>
<proteinExistence type="predicted"/>
<dbReference type="OrthoDB" id="2590756at2759"/>
<name>A0A9P8V7H4_9PEZI</name>
<keyword evidence="1" id="KW-0812">Transmembrane</keyword>
<organism evidence="2 3">
    <name type="scientific">Plectosphaerella plurivora</name>
    <dbReference type="NCBI Taxonomy" id="936078"/>
    <lineage>
        <taxon>Eukaryota</taxon>
        <taxon>Fungi</taxon>
        <taxon>Dikarya</taxon>
        <taxon>Ascomycota</taxon>
        <taxon>Pezizomycotina</taxon>
        <taxon>Sordariomycetes</taxon>
        <taxon>Hypocreomycetidae</taxon>
        <taxon>Glomerellales</taxon>
        <taxon>Plectosphaerellaceae</taxon>
        <taxon>Plectosphaerella</taxon>
    </lineage>
</organism>
<keyword evidence="1" id="KW-0472">Membrane</keyword>
<feature type="transmembrane region" description="Helical" evidence="1">
    <location>
        <begin position="116"/>
        <end position="141"/>
    </location>
</feature>
<dbReference type="Proteomes" id="UP000770015">
    <property type="component" value="Unassembled WGS sequence"/>
</dbReference>
<evidence type="ECO:0000313" key="3">
    <source>
        <dbReference type="Proteomes" id="UP000770015"/>
    </source>
</evidence>